<dbReference type="InterPro" id="IPR034819">
    <property type="entry name" value="CPEB"/>
</dbReference>
<dbReference type="PROSITE" id="PS50102">
    <property type="entry name" value="RRM"/>
    <property type="match status" value="1"/>
</dbReference>
<keyword evidence="1" id="KW-0694">RNA-binding</keyword>
<evidence type="ECO:0000259" key="3">
    <source>
        <dbReference type="PROSITE" id="PS50102"/>
    </source>
</evidence>
<dbReference type="GO" id="GO:0008135">
    <property type="term" value="F:translation factor activity, RNA binding"/>
    <property type="evidence" value="ECO:0007669"/>
    <property type="project" value="TreeGrafter"/>
</dbReference>
<dbReference type="GO" id="GO:0005737">
    <property type="term" value="C:cytoplasm"/>
    <property type="evidence" value="ECO:0007669"/>
    <property type="project" value="TreeGrafter"/>
</dbReference>
<dbReference type="EMBL" id="UYYB01003141">
    <property type="protein sequence ID" value="VDM66557.1"/>
    <property type="molecule type" value="Genomic_DNA"/>
</dbReference>
<dbReference type="Proteomes" id="UP000270094">
    <property type="component" value="Unassembled WGS sequence"/>
</dbReference>
<dbReference type="InterPro" id="IPR012677">
    <property type="entry name" value="Nucleotide-bd_a/b_plait_sf"/>
</dbReference>
<dbReference type="GO" id="GO:0000900">
    <property type="term" value="F:mRNA regulatory element binding translation repressor activity"/>
    <property type="evidence" value="ECO:0007669"/>
    <property type="project" value="TreeGrafter"/>
</dbReference>
<accession>A0A3P7IQ91</accession>
<dbReference type="GO" id="GO:0045202">
    <property type="term" value="C:synapse"/>
    <property type="evidence" value="ECO:0007669"/>
    <property type="project" value="TreeGrafter"/>
</dbReference>
<feature type="compositionally biased region" description="Polar residues" evidence="2">
    <location>
        <begin position="82"/>
        <end position="96"/>
    </location>
</feature>
<feature type="region of interest" description="Disordered" evidence="2">
    <location>
        <begin position="82"/>
        <end position="110"/>
    </location>
</feature>
<dbReference type="OrthoDB" id="5865480at2759"/>
<dbReference type="SUPFAM" id="SSF54928">
    <property type="entry name" value="RNA-binding domain, RBD"/>
    <property type="match status" value="1"/>
</dbReference>
<dbReference type="GO" id="GO:0043005">
    <property type="term" value="C:neuron projection"/>
    <property type="evidence" value="ECO:0007669"/>
    <property type="project" value="TreeGrafter"/>
</dbReference>
<dbReference type="GO" id="GO:2000766">
    <property type="term" value="P:negative regulation of cytoplasmic translation"/>
    <property type="evidence" value="ECO:0007669"/>
    <property type="project" value="TreeGrafter"/>
</dbReference>
<organism evidence="4 5">
    <name type="scientific">Strongylus vulgaris</name>
    <name type="common">Blood worm</name>
    <dbReference type="NCBI Taxonomy" id="40348"/>
    <lineage>
        <taxon>Eukaryota</taxon>
        <taxon>Metazoa</taxon>
        <taxon>Ecdysozoa</taxon>
        <taxon>Nematoda</taxon>
        <taxon>Chromadorea</taxon>
        <taxon>Rhabditida</taxon>
        <taxon>Rhabditina</taxon>
        <taxon>Rhabditomorpha</taxon>
        <taxon>Strongyloidea</taxon>
        <taxon>Strongylidae</taxon>
        <taxon>Strongylus</taxon>
    </lineage>
</organism>
<dbReference type="PANTHER" id="PTHR12566:SF17">
    <property type="entry name" value="CYTOPLASMIC POLYADENYLATION ELEMENT-BINDING PROTEIN 1"/>
    <property type="match status" value="1"/>
</dbReference>
<evidence type="ECO:0000313" key="5">
    <source>
        <dbReference type="Proteomes" id="UP000270094"/>
    </source>
</evidence>
<dbReference type="GO" id="GO:0043022">
    <property type="term" value="F:ribosome binding"/>
    <property type="evidence" value="ECO:0007669"/>
    <property type="project" value="TreeGrafter"/>
</dbReference>
<dbReference type="AlphaFoldDB" id="A0A3P7IQ91"/>
<dbReference type="PROSITE" id="PS51257">
    <property type="entry name" value="PROKAR_LIPOPROTEIN"/>
    <property type="match status" value="1"/>
</dbReference>
<dbReference type="InterPro" id="IPR000504">
    <property type="entry name" value="RRM_dom"/>
</dbReference>
<dbReference type="GO" id="GO:0005634">
    <property type="term" value="C:nucleus"/>
    <property type="evidence" value="ECO:0007669"/>
    <property type="project" value="TreeGrafter"/>
</dbReference>
<evidence type="ECO:0000256" key="2">
    <source>
        <dbReference type="SAM" id="MobiDB-lite"/>
    </source>
</evidence>
<gene>
    <name evidence="4" type="ORF">SVUK_LOCUS1555</name>
</gene>
<reference evidence="4 5" key="1">
    <citation type="submission" date="2018-11" db="EMBL/GenBank/DDBJ databases">
        <authorList>
            <consortium name="Pathogen Informatics"/>
        </authorList>
    </citation>
    <scope>NUCLEOTIDE SEQUENCE [LARGE SCALE GENOMIC DNA]</scope>
</reference>
<dbReference type="InterPro" id="IPR035979">
    <property type="entry name" value="RBD_domain_sf"/>
</dbReference>
<proteinExistence type="predicted"/>
<protein>
    <recommendedName>
        <fullName evidence="3">RRM domain-containing protein</fullName>
    </recommendedName>
</protein>
<evidence type="ECO:0000313" key="4">
    <source>
        <dbReference type="EMBL" id="VDM66557.1"/>
    </source>
</evidence>
<name>A0A3P7IQ91_STRVU</name>
<feature type="domain" description="RRM" evidence="3">
    <location>
        <begin position="135"/>
        <end position="228"/>
    </location>
</feature>
<dbReference type="GO" id="GO:0003730">
    <property type="term" value="F:mRNA 3'-UTR binding"/>
    <property type="evidence" value="ECO:0007669"/>
    <property type="project" value="InterPro"/>
</dbReference>
<evidence type="ECO:0000256" key="1">
    <source>
        <dbReference type="PROSITE-ProRule" id="PRU00176"/>
    </source>
</evidence>
<dbReference type="Gene3D" id="3.30.70.330">
    <property type="match status" value="1"/>
</dbReference>
<sequence length="228" mass="24803">MFGADKLFAGFPRPHSMPTPNSNLFGYSCNNHPAPGLMPSHYGLPDDTLPMLFAAGGGNMFLKSAAPSTPTCMSGNASMCSNDSASSGTSPPNGCSTMMPPIETPKSPVSTRRLLGTPSRPASQFLSNDVEVFARKVFVGGLPIDVTEDEIWQTFSIFGNVLVDWPRRPDGTSSRDEDSGRGCEWCIALLELCPYILARSMTGYVFLVFEEERSVQYLVSECHKEDDR</sequence>
<dbReference type="Pfam" id="PF16367">
    <property type="entry name" value="RRM_7"/>
    <property type="match status" value="1"/>
</dbReference>
<dbReference type="PANTHER" id="PTHR12566">
    <property type="entry name" value="CYTOPLASMIC POLYADENYLATION ELEMENT BINDING PROTEIN CPEB"/>
    <property type="match status" value="1"/>
</dbReference>
<keyword evidence="5" id="KW-1185">Reference proteome</keyword>